<name>A0A381SAX4_9ZZZZ</name>
<feature type="domain" description="DUF1553" evidence="2">
    <location>
        <begin position="707"/>
        <end position="966"/>
    </location>
</feature>
<evidence type="ECO:0000259" key="1">
    <source>
        <dbReference type="Pfam" id="PF07583"/>
    </source>
</evidence>
<dbReference type="InterPro" id="IPR022655">
    <property type="entry name" value="DUF1553"/>
</dbReference>
<proteinExistence type="predicted"/>
<dbReference type="Gene3D" id="2.60.120.200">
    <property type="match status" value="1"/>
</dbReference>
<dbReference type="InterPro" id="IPR013320">
    <property type="entry name" value="ConA-like_dom_sf"/>
</dbReference>
<dbReference type="SUPFAM" id="SSF49899">
    <property type="entry name" value="Concanavalin A-like lectins/glucanases"/>
    <property type="match status" value="1"/>
</dbReference>
<evidence type="ECO:0000259" key="2">
    <source>
        <dbReference type="Pfam" id="PF07587"/>
    </source>
</evidence>
<dbReference type="PANTHER" id="PTHR35889">
    <property type="entry name" value="CYCLOINULO-OLIGOSACCHARIDE FRUCTANOTRANSFERASE-RELATED"/>
    <property type="match status" value="1"/>
</dbReference>
<reference evidence="3" key="1">
    <citation type="submission" date="2018-05" db="EMBL/GenBank/DDBJ databases">
        <authorList>
            <person name="Lanie J.A."/>
            <person name="Ng W.-L."/>
            <person name="Kazmierczak K.M."/>
            <person name="Andrzejewski T.M."/>
            <person name="Davidsen T.M."/>
            <person name="Wayne K.J."/>
            <person name="Tettelin H."/>
            <person name="Glass J.I."/>
            <person name="Rusch D."/>
            <person name="Podicherti R."/>
            <person name="Tsui H.-C.T."/>
            <person name="Winkler M.E."/>
        </authorList>
    </citation>
    <scope>NUCLEOTIDE SEQUENCE</scope>
</reference>
<accession>A0A381SAX4</accession>
<dbReference type="AlphaFoldDB" id="A0A381SAX4"/>
<gene>
    <name evidence="3" type="ORF">METZ01_LOCUS53305</name>
</gene>
<dbReference type="PANTHER" id="PTHR35889:SF3">
    <property type="entry name" value="F-BOX DOMAIN-CONTAINING PROTEIN"/>
    <property type="match status" value="1"/>
</dbReference>
<dbReference type="EMBL" id="UINC01002803">
    <property type="protein sequence ID" value="SVA00451.1"/>
    <property type="molecule type" value="Genomic_DNA"/>
</dbReference>
<sequence>MLQLHDCNHDRARLASGQSSGLEMRLVATMAAALLSGVLGQAAQPEQGGHWPFKPVGRVVPPEVTQTNWISNPVDAFILSKLEANGIAPARLAKRRTLVRRLYFDLLGLPPESDVADAFIDDPGPLAYERLVDRLLNDPRYGERWARYWLDLARYADTAGYEGDPDMPHAWRYRDYVIDSLNRDKPYDRFIREQIAGDEFNEIMGAGELPGMDAERTVALTFLRLAPFTEPRGDRSRHELLSEMTSTVSSVFLGLTMGCAQCHDHKYDAIPIDDFYRMQAFFSTVQLPPPERGDGFQIGGPMPAGFYRSHESSLIESTRKTLASEVGEAKQQLAELTRKLESRIGKLNAGFGLQAYGGGLDNDYVFDTANVSDGKLHFTVATANGREWSFFTDGKPAGELNKKSGGNKGKWYADIPKPEYISIGDYTEGTGQPRDAGHKGAFTEVLIYDRPLDRGEIAALSAYVKTKYSGQGSTPAPPTDGLRFWLDAADLDANAETPNPGDGSRVGAWVDKVTKTALGQAEVSRQPRLLRLGQAPALMFDKSFLKAGIARGGSARFLDDQAGSIVVIFSAEHTGEGYGFEVGGGGAMLGTFINPAAASGHKLRDTIYDHTNDLFTKNERDLFYRLENRERFVKQHLKRLKPVAMSLRHSFGPPYEPGVPVTTVKLRGEYDNHGPVVKAGFPSIVTGHKKPAAIRLDPFKRWPTRSRRMALAKWIASRDNPLTARVMMNRLWYRHFGRGIVRTPSDFGKLSGGPTHPRLLDWLAGRFVDSGWSLKAMHRLLVTSSTYRQSSLVENVAAEMVDPLNDMWWRYEQRRLDAEAIRDSVLAVSGRLNPELYGLPIFPPLPGDIAETVKYSENKWDTQLDQTGRKRSIYIYQQRTLNMPFMQAFDSTVCDESRPRRRTSVTPLQALSLFNGDFVNEEADALAKRIRREAGGGIGEQVRLACRLAFGRLPSQDEAKHFTDFLGQAQNKDDALTGFCRVLLNANEFVYID</sequence>
<protein>
    <recommendedName>
        <fullName evidence="4">DUF1553 domain-containing protein</fullName>
    </recommendedName>
</protein>
<dbReference type="InterPro" id="IPR011444">
    <property type="entry name" value="DUF1549"/>
</dbReference>
<dbReference type="Pfam" id="PF07583">
    <property type="entry name" value="PSCyt2"/>
    <property type="match status" value="1"/>
</dbReference>
<dbReference type="Pfam" id="PF07587">
    <property type="entry name" value="PSD1"/>
    <property type="match status" value="1"/>
</dbReference>
<evidence type="ECO:0000313" key="3">
    <source>
        <dbReference type="EMBL" id="SVA00451.1"/>
    </source>
</evidence>
<feature type="domain" description="DUF1549" evidence="1">
    <location>
        <begin position="73"/>
        <end position="286"/>
    </location>
</feature>
<evidence type="ECO:0008006" key="4">
    <source>
        <dbReference type="Google" id="ProtNLM"/>
    </source>
</evidence>
<organism evidence="3">
    <name type="scientific">marine metagenome</name>
    <dbReference type="NCBI Taxonomy" id="408172"/>
    <lineage>
        <taxon>unclassified sequences</taxon>
        <taxon>metagenomes</taxon>
        <taxon>ecological metagenomes</taxon>
    </lineage>
</organism>